<dbReference type="AlphaFoldDB" id="A0A1H5BE05"/>
<dbReference type="Proteomes" id="UP000183407">
    <property type="component" value="Unassembled WGS sequence"/>
</dbReference>
<reference evidence="9" key="1">
    <citation type="submission" date="2016-10" db="EMBL/GenBank/DDBJ databases">
        <authorList>
            <person name="Varghese N."/>
        </authorList>
    </citation>
    <scope>NUCLEOTIDE SEQUENCE [LARGE SCALE GENOMIC DNA]</scope>
    <source>
        <strain evidence="9">DSM 44719</strain>
    </source>
</reference>
<feature type="domain" description="Type II secretion system protein GspF" evidence="7">
    <location>
        <begin position="99"/>
        <end position="216"/>
    </location>
</feature>
<accession>A0A1H5BE05</accession>
<feature type="transmembrane region" description="Helical" evidence="6">
    <location>
        <begin position="196"/>
        <end position="218"/>
    </location>
</feature>
<evidence type="ECO:0000256" key="5">
    <source>
        <dbReference type="ARBA" id="ARBA00023136"/>
    </source>
</evidence>
<dbReference type="PANTHER" id="PTHR35007:SF4">
    <property type="entry name" value="CONSERVED TRANSMEMBRANE PROTEIN-RELATED"/>
    <property type="match status" value="1"/>
</dbReference>
<dbReference type="Pfam" id="PF00482">
    <property type="entry name" value="T2SSF"/>
    <property type="match status" value="1"/>
</dbReference>
<dbReference type="EMBL" id="FNTL01000004">
    <property type="protein sequence ID" value="SED52488.1"/>
    <property type="molecule type" value="Genomic_DNA"/>
</dbReference>
<gene>
    <name evidence="8" type="ORF">SAMN04490220_4736</name>
</gene>
<keyword evidence="3 6" id="KW-0812">Transmembrane</keyword>
<dbReference type="InterPro" id="IPR018076">
    <property type="entry name" value="T2SS_GspF_dom"/>
</dbReference>
<evidence type="ECO:0000256" key="4">
    <source>
        <dbReference type="ARBA" id="ARBA00022989"/>
    </source>
</evidence>
<comment type="subcellular location">
    <subcellularLocation>
        <location evidence="1">Cell membrane</location>
        <topology evidence="1">Multi-pass membrane protein</topology>
    </subcellularLocation>
</comment>
<evidence type="ECO:0000256" key="1">
    <source>
        <dbReference type="ARBA" id="ARBA00004651"/>
    </source>
</evidence>
<dbReference type="GO" id="GO:0005886">
    <property type="term" value="C:plasma membrane"/>
    <property type="evidence" value="ECO:0007669"/>
    <property type="project" value="UniProtKB-SubCell"/>
</dbReference>
<dbReference type="PANTHER" id="PTHR35007">
    <property type="entry name" value="INTEGRAL MEMBRANE PROTEIN-RELATED"/>
    <property type="match status" value="1"/>
</dbReference>
<protein>
    <submittedName>
        <fullName evidence="8">Type II secretion system protein F (GspF)</fullName>
    </submittedName>
</protein>
<keyword evidence="2" id="KW-1003">Cell membrane</keyword>
<proteinExistence type="predicted"/>
<evidence type="ECO:0000256" key="6">
    <source>
        <dbReference type="SAM" id="Phobius"/>
    </source>
</evidence>
<evidence type="ECO:0000313" key="8">
    <source>
        <dbReference type="EMBL" id="SED52488.1"/>
    </source>
</evidence>
<evidence type="ECO:0000259" key="7">
    <source>
        <dbReference type="Pfam" id="PF00482"/>
    </source>
</evidence>
<keyword evidence="4 6" id="KW-1133">Transmembrane helix</keyword>
<feature type="transmembrane region" description="Helical" evidence="6">
    <location>
        <begin position="230"/>
        <end position="253"/>
    </location>
</feature>
<keyword evidence="5 6" id="KW-0472">Membrane</keyword>
<dbReference type="RefSeq" id="WP_073368769.1">
    <property type="nucleotide sequence ID" value="NZ_FNTL01000004.1"/>
</dbReference>
<sequence length="263" mass="26786">MIAGLVVLACAVLVVPSSRSRPRLLAVTGSEVGRRRVRLPWAVPAALVGVPVVYELGGPYAVSAAVIVCATVQFRAVRRSSARAKDAELRVILSSLEVVTAELRVGAHPAAACETAADESAGSVSAAFRAASARSRLGGSAAEGFRIADSHVGTELGRIADIWAVAETHGLALAELLEAARADLLGRNRFRQRTEAALAGARATATVLAGLPLLGVGLGQMMGASPLTVLFGGGIGGILLLLGAGLVCAGLLWTDRITGRVTG</sequence>
<name>A0A1H5BE05_RHOJO</name>
<organism evidence="8 9">
    <name type="scientific">Rhodococcus jostii</name>
    <dbReference type="NCBI Taxonomy" id="132919"/>
    <lineage>
        <taxon>Bacteria</taxon>
        <taxon>Bacillati</taxon>
        <taxon>Actinomycetota</taxon>
        <taxon>Actinomycetes</taxon>
        <taxon>Mycobacteriales</taxon>
        <taxon>Nocardiaceae</taxon>
        <taxon>Rhodococcus</taxon>
    </lineage>
</organism>
<evidence type="ECO:0000256" key="2">
    <source>
        <dbReference type="ARBA" id="ARBA00022475"/>
    </source>
</evidence>
<evidence type="ECO:0000256" key="3">
    <source>
        <dbReference type="ARBA" id="ARBA00022692"/>
    </source>
</evidence>
<evidence type="ECO:0000313" key="9">
    <source>
        <dbReference type="Proteomes" id="UP000183407"/>
    </source>
</evidence>